<keyword evidence="2" id="KW-1185">Reference proteome</keyword>
<dbReference type="AlphaFoldDB" id="A0AAD7K0S7"/>
<reference evidence="1" key="1">
    <citation type="submission" date="2023-03" db="EMBL/GenBank/DDBJ databases">
        <title>Massive genome expansion in bonnet fungi (Mycena s.s.) driven by repeated elements and novel gene families across ecological guilds.</title>
        <authorList>
            <consortium name="Lawrence Berkeley National Laboratory"/>
            <person name="Harder C.B."/>
            <person name="Miyauchi S."/>
            <person name="Viragh M."/>
            <person name="Kuo A."/>
            <person name="Thoen E."/>
            <person name="Andreopoulos B."/>
            <person name="Lu D."/>
            <person name="Skrede I."/>
            <person name="Drula E."/>
            <person name="Henrissat B."/>
            <person name="Morin E."/>
            <person name="Kohler A."/>
            <person name="Barry K."/>
            <person name="LaButti K."/>
            <person name="Morin E."/>
            <person name="Salamov A."/>
            <person name="Lipzen A."/>
            <person name="Mereny Z."/>
            <person name="Hegedus B."/>
            <person name="Baldrian P."/>
            <person name="Stursova M."/>
            <person name="Weitz H."/>
            <person name="Taylor A."/>
            <person name="Grigoriev I.V."/>
            <person name="Nagy L.G."/>
            <person name="Martin F."/>
            <person name="Kauserud H."/>
        </authorList>
    </citation>
    <scope>NUCLEOTIDE SEQUENCE</scope>
    <source>
        <strain evidence="1">CBHHK188m</strain>
    </source>
</reference>
<proteinExistence type="predicted"/>
<comment type="caution">
    <text evidence="1">The sequence shown here is derived from an EMBL/GenBank/DDBJ whole genome shotgun (WGS) entry which is preliminary data.</text>
</comment>
<sequence>MPSAPLLIKLRYQPSPVFFARGCASLRKDEAQPEGTCMVVNISKVLPPILPSPAAINHIYIKGYVWASRLNSRAHRITQAGGLINLQAVHSIFIGPWLRFDRNENLAPQRGVRNGGNRANALPYVLITSSNPHADLPEKAAVDFKVTEFWAPSEFVHGTNRARSSENAFTGFLWDVRANNRGIAVQLPVPCEEHTGRVPILEAISRRELVYRRWASQDGVSKVRERRLGKLASALTSLAAYGPIFGEASVSL</sequence>
<dbReference type="EMBL" id="JARJLG010000013">
    <property type="protein sequence ID" value="KAJ7775985.1"/>
    <property type="molecule type" value="Genomic_DNA"/>
</dbReference>
<accession>A0AAD7K0S7</accession>
<evidence type="ECO:0000313" key="2">
    <source>
        <dbReference type="Proteomes" id="UP001215280"/>
    </source>
</evidence>
<protein>
    <submittedName>
        <fullName evidence="1">Uncharacterized protein</fullName>
    </submittedName>
</protein>
<name>A0AAD7K0S7_9AGAR</name>
<organism evidence="1 2">
    <name type="scientific">Mycena maculata</name>
    <dbReference type="NCBI Taxonomy" id="230809"/>
    <lineage>
        <taxon>Eukaryota</taxon>
        <taxon>Fungi</taxon>
        <taxon>Dikarya</taxon>
        <taxon>Basidiomycota</taxon>
        <taxon>Agaricomycotina</taxon>
        <taxon>Agaricomycetes</taxon>
        <taxon>Agaricomycetidae</taxon>
        <taxon>Agaricales</taxon>
        <taxon>Marasmiineae</taxon>
        <taxon>Mycenaceae</taxon>
        <taxon>Mycena</taxon>
    </lineage>
</organism>
<dbReference type="Proteomes" id="UP001215280">
    <property type="component" value="Unassembled WGS sequence"/>
</dbReference>
<gene>
    <name evidence="1" type="ORF">DFH07DRAFT_766925</name>
</gene>
<evidence type="ECO:0000313" key="1">
    <source>
        <dbReference type="EMBL" id="KAJ7775985.1"/>
    </source>
</evidence>